<dbReference type="Pfam" id="PF13275">
    <property type="entry name" value="S4_2"/>
    <property type="match status" value="1"/>
</dbReference>
<dbReference type="InterPro" id="IPR014330">
    <property type="entry name" value="RNA-bd_S4-rel_YaaA"/>
</dbReference>
<dbReference type="EMBL" id="JQBP01000010">
    <property type="protein sequence ID" value="KRN74455.1"/>
    <property type="molecule type" value="Genomic_DNA"/>
</dbReference>
<organism evidence="2 3">
    <name type="scientific">Weissella kandleri</name>
    <dbReference type="NCBI Taxonomy" id="1616"/>
    <lineage>
        <taxon>Bacteria</taxon>
        <taxon>Bacillati</taxon>
        <taxon>Bacillota</taxon>
        <taxon>Bacilli</taxon>
        <taxon>Lactobacillales</taxon>
        <taxon>Lactobacillaceae</taxon>
        <taxon>Weissella</taxon>
    </lineage>
</organism>
<dbReference type="STRING" id="1616.IV73_GL000347"/>
<comment type="caution">
    <text evidence="2">The sequence shown here is derived from an EMBL/GenBank/DDBJ whole genome shotgun (WGS) entry which is preliminary data.</text>
</comment>
<dbReference type="PROSITE" id="PS50889">
    <property type="entry name" value="S4"/>
    <property type="match status" value="1"/>
</dbReference>
<dbReference type="RefSeq" id="WP_057756500.1">
    <property type="nucleotide sequence ID" value="NZ_JQBP01000010.1"/>
</dbReference>
<dbReference type="PATRIC" id="fig|1616.3.peg.353"/>
<dbReference type="NCBIfam" id="TIGR02988">
    <property type="entry name" value="YaaA_near_RecF"/>
    <property type="match status" value="1"/>
</dbReference>
<dbReference type="InterPro" id="IPR036986">
    <property type="entry name" value="S4_RNA-bd_sf"/>
</dbReference>
<keyword evidence="3" id="KW-1185">Reference proteome</keyword>
<dbReference type="AlphaFoldDB" id="A0A0R2JJK8"/>
<dbReference type="Gene3D" id="3.10.290.10">
    <property type="entry name" value="RNA-binding S4 domain"/>
    <property type="match status" value="1"/>
</dbReference>
<keyword evidence="1" id="KW-0694">RNA-binding</keyword>
<reference evidence="2 3" key="1">
    <citation type="journal article" date="2015" name="Genome Announc.">
        <title>Expanding the biotechnology potential of lactobacilli through comparative genomics of 213 strains and associated genera.</title>
        <authorList>
            <person name="Sun Z."/>
            <person name="Harris H.M."/>
            <person name="McCann A."/>
            <person name="Guo C."/>
            <person name="Argimon S."/>
            <person name="Zhang W."/>
            <person name="Yang X."/>
            <person name="Jeffery I.B."/>
            <person name="Cooney J.C."/>
            <person name="Kagawa T.F."/>
            <person name="Liu W."/>
            <person name="Song Y."/>
            <person name="Salvetti E."/>
            <person name="Wrobel A."/>
            <person name="Rasinkangas P."/>
            <person name="Parkhill J."/>
            <person name="Rea M.C."/>
            <person name="O'Sullivan O."/>
            <person name="Ritari J."/>
            <person name="Douillard F.P."/>
            <person name="Paul Ross R."/>
            <person name="Yang R."/>
            <person name="Briner A.E."/>
            <person name="Felis G.E."/>
            <person name="de Vos W.M."/>
            <person name="Barrangou R."/>
            <person name="Klaenhammer T.R."/>
            <person name="Caufield P.W."/>
            <person name="Cui Y."/>
            <person name="Zhang H."/>
            <person name="O'Toole P.W."/>
        </authorList>
    </citation>
    <scope>NUCLEOTIDE SEQUENCE [LARGE SCALE GENOMIC DNA]</scope>
    <source>
        <strain evidence="2 3">DSM 20593</strain>
    </source>
</reference>
<dbReference type="SUPFAM" id="SSF55174">
    <property type="entry name" value="Alpha-L RNA-binding motif"/>
    <property type="match status" value="1"/>
</dbReference>
<protein>
    <submittedName>
        <fullName evidence="2">Uncharacterized protein</fullName>
    </submittedName>
</protein>
<dbReference type="OrthoDB" id="9811532at2"/>
<name>A0A0R2JJK8_9LACO</name>
<evidence type="ECO:0000313" key="2">
    <source>
        <dbReference type="EMBL" id="KRN74455.1"/>
    </source>
</evidence>
<gene>
    <name evidence="2" type="ORF">IV73_GL000347</name>
</gene>
<dbReference type="GO" id="GO:0003723">
    <property type="term" value="F:RNA binding"/>
    <property type="evidence" value="ECO:0007669"/>
    <property type="project" value="UniProtKB-KW"/>
</dbReference>
<dbReference type="Proteomes" id="UP000051655">
    <property type="component" value="Unassembled WGS sequence"/>
</dbReference>
<evidence type="ECO:0000256" key="1">
    <source>
        <dbReference type="PROSITE-ProRule" id="PRU00182"/>
    </source>
</evidence>
<proteinExistence type="predicted"/>
<evidence type="ECO:0000313" key="3">
    <source>
        <dbReference type="Proteomes" id="UP000051655"/>
    </source>
</evidence>
<sequence length="79" mass="8793">MAKELSITTPYITLGQLLKETSTIATGGQAKWYLRENEVLVNQEIDERRGRKLYPGDVVALPDGEHYVINGDGASPKFE</sequence>
<accession>A0A0R2JJK8</accession>